<gene>
    <name evidence="9" type="ORF">NCTC7807_03197</name>
</gene>
<keyword evidence="1 6" id="KW-0645">Protease</keyword>
<dbReference type="GO" id="GO:0046872">
    <property type="term" value="F:metal ion binding"/>
    <property type="evidence" value="ECO:0007669"/>
    <property type="project" value="UniProtKB-KW"/>
</dbReference>
<evidence type="ECO:0000259" key="8">
    <source>
        <dbReference type="Pfam" id="PF01435"/>
    </source>
</evidence>
<evidence type="ECO:0000256" key="6">
    <source>
        <dbReference type="RuleBase" id="RU003983"/>
    </source>
</evidence>
<dbReference type="EMBL" id="UHID01000006">
    <property type="protein sequence ID" value="SUP57480.1"/>
    <property type="molecule type" value="Genomic_DNA"/>
</dbReference>
<reference evidence="9 10" key="1">
    <citation type="submission" date="2018-06" db="EMBL/GenBank/DDBJ databases">
        <authorList>
            <consortium name="Pathogen Informatics"/>
            <person name="Doyle S."/>
        </authorList>
    </citation>
    <scope>NUCLEOTIDE SEQUENCE [LARGE SCALE GENOMIC DNA]</scope>
    <source>
        <strain evidence="9 10">NCTC7807</strain>
    </source>
</reference>
<dbReference type="GO" id="GO:0004222">
    <property type="term" value="F:metalloendopeptidase activity"/>
    <property type="evidence" value="ECO:0007669"/>
    <property type="project" value="InterPro"/>
</dbReference>
<feature type="domain" description="Peptidase M48" evidence="8">
    <location>
        <begin position="119"/>
        <end position="183"/>
    </location>
</feature>
<evidence type="ECO:0000256" key="7">
    <source>
        <dbReference type="SAM" id="Phobius"/>
    </source>
</evidence>
<keyword evidence="4 6" id="KW-0862">Zinc</keyword>
<dbReference type="PANTHER" id="PTHR34978:SF3">
    <property type="entry name" value="SLR0241 PROTEIN"/>
    <property type="match status" value="1"/>
</dbReference>
<keyword evidence="3 6" id="KW-0378">Hydrolase</keyword>
<comment type="similarity">
    <text evidence="6">Belongs to the peptidase M48 family.</text>
</comment>
<dbReference type="CDD" id="cd07326">
    <property type="entry name" value="M56_BlaR1_MecR1_like"/>
    <property type="match status" value="1"/>
</dbReference>
<dbReference type="PANTHER" id="PTHR34978">
    <property type="entry name" value="POSSIBLE SENSOR-TRANSDUCER PROTEIN BLAR"/>
    <property type="match status" value="1"/>
</dbReference>
<keyword evidence="7" id="KW-0812">Transmembrane</keyword>
<name>A0A380NZ85_STRGR</name>
<dbReference type="InterPro" id="IPR001915">
    <property type="entry name" value="Peptidase_M48"/>
</dbReference>
<evidence type="ECO:0000256" key="2">
    <source>
        <dbReference type="ARBA" id="ARBA00022723"/>
    </source>
</evidence>
<feature type="transmembrane region" description="Helical" evidence="7">
    <location>
        <begin position="276"/>
        <end position="304"/>
    </location>
</feature>
<feature type="transmembrane region" description="Helical" evidence="7">
    <location>
        <begin position="6"/>
        <end position="22"/>
    </location>
</feature>
<dbReference type="InterPro" id="IPR052173">
    <property type="entry name" value="Beta-lactam_resp_regulator"/>
</dbReference>
<sequence length="310" mass="32118">MGLFVFLPLILPLTAHPIARLAEQHLHPRTGTRLLAALSLVLAVCSTLCLALLVVAGTARLPGNPLPDAWAAPEVRAVVPYDEVTGSAALLALLAALTACTLALVREARLRLRTRGALAGLPGAHPVVLPDPEPYAYALPGRPGRIVVSQAMLESLDTAERDALLAHEQAHLDGRHHRLLLAVRLAACLNPLLRPLRAAVAYGAERWADEDAAMAVGDRRLTARAVGRAALSSRSGPALGLAFAEAAPGPVPRRVAALLGPAPSPRRLPPAMTRPGLAFLMATTGAAASAASSANAALTLLLVLKAATPL</sequence>
<evidence type="ECO:0000256" key="4">
    <source>
        <dbReference type="ARBA" id="ARBA00022833"/>
    </source>
</evidence>
<keyword evidence="7" id="KW-0472">Membrane</keyword>
<dbReference type="Proteomes" id="UP000254150">
    <property type="component" value="Unassembled WGS sequence"/>
</dbReference>
<keyword evidence="5 6" id="KW-0482">Metalloprotease</keyword>
<evidence type="ECO:0000256" key="1">
    <source>
        <dbReference type="ARBA" id="ARBA00022670"/>
    </source>
</evidence>
<dbReference type="GeneID" id="95072215"/>
<protein>
    <submittedName>
        <fullName evidence="9">Integral membrane protein</fullName>
    </submittedName>
</protein>
<comment type="cofactor">
    <cofactor evidence="6">
        <name>Zn(2+)</name>
        <dbReference type="ChEBI" id="CHEBI:29105"/>
    </cofactor>
    <text evidence="6">Binds 1 zinc ion per subunit.</text>
</comment>
<organism evidence="9 10">
    <name type="scientific">Streptomyces griseus</name>
    <dbReference type="NCBI Taxonomy" id="1911"/>
    <lineage>
        <taxon>Bacteria</taxon>
        <taxon>Bacillati</taxon>
        <taxon>Actinomycetota</taxon>
        <taxon>Actinomycetes</taxon>
        <taxon>Kitasatosporales</taxon>
        <taxon>Streptomycetaceae</taxon>
        <taxon>Streptomyces</taxon>
    </lineage>
</organism>
<dbReference type="Gene3D" id="3.30.2010.10">
    <property type="entry name" value="Metalloproteases ('zincins'), catalytic domain"/>
    <property type="match status" value="1"/>
</dbReference>
<evidence type="ECO:0000256" key="5">
    <source>
        <dbReference type="ARBA" id="ARBA00023049"/>
    </source>
</evidence>
<dbReference type="AlphaFoldDB" id="A0A380NZ85"/>
<accession>A0A380NZ85</accession>
<keyword evidence="2" id="KW-0479">Metal-binding</keyword>
<keyword evidence="7" id="KW-1133">Transmembrane helix</keyword>
<evidence type="ECO:0000313" key="9">
    <source>
        <dbReference type="EMBL" id="SUP57480.1"/>
    </source>
</evidence>
<dbReference type="Pfam" id="PF01435">
    <property type="entry name" value="Peptidase_M48"/>
    <property type="match status" value="1"/>
</dbReference>
<feature type="transmembrane region" description="Helical" evidence="7">
    <location>
        <begin position="84"/>
        <end position="105"/>
    </location>
</feature>
<evidence type="ECO:0000313" key="10">
    <source>
        <dbReference type="Proteomes" id="UP000254150"/>
    </source>
</evidence>
<feature type="transmembrane region" description="Helical" evidence="7">
    <location>
        <begin position="34"/>
        <end position="56"/>
    </location>
</feature>
<proteinExistence type="inferred from homology"/>
<evidence type="ECO:0000256" key="3">
    <source>
        <dbReference type="ARBA" id="ARBA00022801"/>
    </source>
</evidence>
<dbReference type="GO" id="GO:0006508">
    <property type="term" value="P:proteolysis"/>
    <property type="evidence" value="ECO:0007669"/>
    <property type="project" value="UniProtKB-KW"/>
</dbReference>
<dbReference type="RefSeq" id="WP_100455438.1">
    <property type="nucleotide sequence ID" value="NZ_UHID01000006.1"/>
</dbReference>